<sequence length="114" mass="12871">MSVNAEREQDAVAFQLLGFVGDYENHVCARVEEWPLAARLREIDPILGEMQVLGGILPHLAPAWARFHVSHVELLEKLMHAERADSQRLDWLEAHMAAILQLEAKCLDVLAHKA</sequence>
<reference evidence="1" key="1">
    <citation type="submission" date="2020-08" db="EMBL/GenBank/DDBJ databases">
        <title>Ramlibacter sp. GTP1 16S ribosomal RNA gene genome sequencing and assembly.</title>
        <authorList>
            <person name="Kang M."/>
        </authorList>
    </citation>
    <scope>NUCLEOTIDE SEQUENCE</scope>
    <source>
        <strain evidence="1">GTP1</strain>
    </source>
</reference>
<evidence type="ECO:0000313" key="1">
    <source>
        <dbReference type="EMBL" id="MBC5765219.1"/>
    </source>
</evidence>
<accession>A0A923M9G5</accession>
<keyword evidence="2" id="KW-1185">Reference proteome</keyword>
<comment type="caution">
    <text evidence="1">The sequence shown here is derived from an EMBL/GenBank/DDBJ whole genome shotgun (WGS) entry which is preliminary data.</text>
</comment>
<evidence type="ECO:0000313" key="2">
    <source>
        <dbReference type="Proteomes" id="UP000596827"/>
    </source>
</evidence>
<dbReference type="Proteomes" id="UP000596827">
    <property type="component" value="Unassembled WGS sequence"/>
</dbReference>
<gene>
    <name evidence="1" type="ORF">H8R02_12200</name>
</gene>
<organism evidence="1 2">
    <name type="scientific">Ramlibacter albus</name>
    <dbReference type="NCBI Taxonomy" id="2079448"/>
    <lineage>
        <taxon>Bacteria</taxon>
        <taxon>Pseudomonadati</taxon>
        <taxon>Pseudomonadota</taxon>
        <taxon>Betaproteobacteria</taxon>
        <taxon>Burkholderiales</taxon>
        <taxon>Comamonadaceae</taxon>
        <taxon>Ramlibacter</taxon>
    </lineage>
</organism>
<dbReference type="RefSeq" id="WP_187081699.1">
    <property type="nucleotide sequence ID" value="NZ_JACORU010000004.1"/>
</dbReference>
<name>A0A923M9G5_9BURK</name>
<dbReference type="EMBL" id="JACORU010000004">
    <property type="protein sequence ID" value="MBC5765219.1"/>
    <property type="molecule type" value="Genomic_DNA"/>
</dbReference>
<proteinExistence type="predicted"/>
<dbReference type="AlphaFoldDB" id="A0A923M9G5"/>
<protein>
    <submittedName>
        <fullName evidence="1">Uncharacterized protein</fullName>
    </submittedName>
</protein>